<comment type="caution">
    <text evidence="1">The sequence shown here is derived from an EMBL/GenBank/DDBJ whole genome shotgun (WGS) entry which is preliminary data.</text>
</comment>
<dbReference type="AlphaFoldDB" id="A0A8H5Y7G5"/>
<evidence type="ECO:0000313" key="1">
    <source>
        <dbReference type="EMBL" id="KAF5706075.1"/>
    </source>
</evidence>
<keyword evidence="2" id="KW-1185">Reference proteome</keyword>
<organism evidence="1 2">
    <name type="scientific">Fusarium mundagurra</name>
    <dbReference type="NCBI Taxonomy" id="1567541"/>
    <lineage>
        <taxon>Eukaryota</taxon>
        <taxon>Fungi</taxon>
        <taxon>Dikarya</taxon>
        <taxon>Ascomycota</taxon>
        <taxon>Pezizomycotina</taxon>
        <taxon>Sordariomycetes</taxon>
        <taxon>Hypocreomycetidae</taxon>
        <taxon>Hypocreales</taxon>
        <taxon>Nectriaceae</taxon>
        <taxon>Fusarium</taxon>
        <taxon>Fusarium fujikuroi species complex</taxon>
    </lineage>
</organism>
<dbReference type="EMBL" id="JAAOAN010000462">
    <property type="protein sequence ID" value="KAF5706075.1"/>
    <property type="molecule type" value="Genomic_DNA"/>
</dbReference>
<evidence type="ECO:0000313" key="2">
    <source>
        <dbReference type="Proteomes" id="UP000544331"/>
    </source>
</evidence>
<dbReference type="Pfam" id="PF11917">
    <property type="entry name" value="DUF3435"/>
    <property type="match status" value="1"/>
</dbReference>
<dbReference type="Proteomes" id="UP000544331">
    <property type="component" value="Unassembled WGS sequence"/>
</dbReference>
<dbReference type="OrthoDB" id="5099714at2759"/>
<accession>A0A8H5Y7G5</accession>
<reference evidence="1 2" key="1">
    <citation type="submission" date="2020-05" db="EMBL/GenBank/DDBJ databases">
        <title>Identification and distribution of gene clusters putatively required for synthesis of sphingolipid metabolism inhibitors in phylogenetically diverse species of the filamentous fungus Fusarium.</title>
        <authorList>
            <person name="Kim H.-S."/>
            <person name="Busman M."/>
            <person name="Brown D.W."/>
            <person name="Divon H."/>
            <person name="Uhlig S."/>
            <person name="Proctor R.H."/>
        </authorList>
    </citation>
    <scope>NUCLEOTIDE SEQUENCE [LARGE SCALE GENOMIC DNA]</scope>
    <source>
        <strain evidence="1 2">NRRL 66235</strain>
    </source>
</reference>
<protein>
    <submittedName>
        <fullName evidence="1">Uncharacterized protein</fullName>
    </submittedName>
</protein>
<gene>
    <name evidence="1" type="ORF">FMUND_11792</name>
</gene>
<name>A0A8H5Y7G5_9HYPO</name>
<dbReference type="InterPro" id="IPR021842">
    <property type="entry name" value="DUF3435"/>
</dbReference>
<sequence>MAFEDTLRLLINTALLDGVFDWSSDSAQGGAGGCAGAQTDDPSQPDKGPVQIVDISPQSPDLDNAMNVSDGMRTFLMGHKPGNNTYAKHYHARMSMVDFPFVFRGLDQVSTLPQGSVLLNRSDNAPLALSSNGLARVMALPDVVKEDKKLASSREKILQEYTSIDEARRHADLLAAQRYYEDGYKEHFANLRATPEAIHSSPRSQTLGALDDAQNFSAHQPTHVCPSTTDQTSNLEESECRQDHRTNHLDGVADFLDHGDSGLLNDDTLDERDRIDSQAFSDLIHLGTDVIGFR</sequence>
<proteinExistence type="predicted"/>